<accession>E8WYF5</accession>
<evidence type="ECO:0000259" key="3">
    <source>
        <dbReference type="SMART" id="SM00331"/>
    </source>
</evidence>
<dbReference type="Pfam" id="PF07228">
    <property type="entry name" value="SpoIIE"/>
    <property type="match status" value="1"/>
</dbReference>
<evidence type="ECO:0000313" key="4">
    <source>
        <dbReference type="EMBL" id="ADW69861.1"/>
    </source>
</evidence>
<dbReference type="PANTHER" id="PTHR43156:SF2">
    <property type="entry name" value="STAGE II SPORULATION PROTEIN E"/>
    <property type="match status" value="1"/>
</dbReference>
<dbReference type="AlphaFoldDB" id="E8WYF5"/>
<feature type="transmembrane region" description="Helical" evidence="2">
    <location>
        <begin position="20"/>
        <end position="41"/>
    </location>
</feature>
<dbReference type="InterPro" id="IPR036457">
    <property type="entry name" value="PPM-type-like_dom_sf"/>
</dbReference>
<dbReference type="PANTHER" id="PTHR43156">
    <property type="entry name" value="STAGE II SPORULATION PROTEIN E-RELATED"/>
    <property type="match status" value="1"/>
</dbReference>
<evidence type="ECO:0000256" key="1">
    <source>
        <dbReference type="ARBA" id="ARBA00022801"/>
    </source>
</evidence>
<dbReference type="Proteomes" id="UP000000343">
    <property type="component" value="Chromosome"/>
</dbReference>
<dbReference type="InterPro" id="IPR001932">
    <property type="entry name" value="PPM-type_phosphatase-like_dom"/>
</dbReference>
<feature type="transmembrane region" description="Helical" evidence="2">
    <location>
        <begin position="121"/>
        <end position="139"/>
    </location>
</feature>
<keyword evidence="2" id="KW-0812">Transmembrane</keyword>
<name>E8WYF5_GRATM</name>
<keyword evidence="2" id="KW-0472">Membrane</keyword>
<dbReference type="OrthoDB" id="311592at2"/>
<dbReference type="PaxDb" id="1198114-AciX9_2838"/>
<keyword evidence="2" id="KW-1133">Transmembrane helix</keyword>
<dbReference type="GO" id="GO:0016791">
    <property type="term" value="F:phosphatase activity"/>
    <property type="evidence" value="ECO:0007669"/>
    <property type="project" value="TreeGrafter"/>
</dbReference>
<sequence length="408" mass="43896">MSPWLQQKLATYKHYSGGSLLNTQYLLFVVALAISAIQWFLADHASLLSTIIYTFVAGNVITIVLALAGPLYDQPFPRDWIVYTALLLPVAVLASTAGGVIDRLVLGMPLASLTNLRNGDIPFGTLVSIVIGLSIHAYASTRSNLEAANSQLSQEVHHGRRELEAQASELKAAFEIQSNLLPRTIPQIAGVEISCAWQPARTVSGDYYDVLPLSETRIAICLADVSGKGISAALITANLQATLRAFAPEEPSPANLCRRLNQALCASLPTGRFVTMAYGILDRRHMTLTYELAGHNSPILLRGKEVITLEGTGPVLGILPNATFEDHTIHLQPGDRLLLTTDGITEAFNPTNDEGGEEEFGESRVIAAAQSGQQTAHAIRTNIMTAVTTFAAGNFHDDASLLIVHLQP</sequence>
<organism evidence="5">
    <name type="scientific">Granulicella tundricola (strain ATCC BAA-1859 / DSM 23138 / MP5ACTX9)</name>
    <dbReference type="NCBI Taxonomy" id="1198114"/>
    <lineage>
        <taxon>Bacteria</taxon>
        <taxon>Pseudomonadati</taxon>
        <taxon>Acidobacteriota</taxon>
        <taxon>Terriglobia</taxon>
        <taxon>Terriglobales</taxon>
        <taxon>Acidobacteriaceae</taxon>
        <taxon>Granulicella</taxon>
    </lineage>
</organism>
<reference evidence="5" key="1">
    <citation type="submission" date="2011-01" db="EMBL/GenBank/DDBJ databases">
        <title>Complete sequence of chromosome of Acidobacterium sp. MP5ACTX9.</title>
        <authorList>
            <consortium name="US DOE Joint Genome Institute"/>
            <person name="Lucas S."/>
            <person name="Copeland A."/>
            <person name="Lapidus A."/>
            <person name="Cheng J.-F."/>
            <person name="Goodwin L."/>
            <person name="Pitluck S."/>
            <person name="Teshima H."/>
            <person name="Detter J.C."/>
            <person name="Han C."/>
            <person name="Tapia R."/>
            <person name="Land M."/>
            <person name="Hauser L."/>
            <person name="Kyrpides N."/>
            <person name="Ivanova N."/>
            <person name="Ovchinnikova G."/>
            <person name="Pagani I."/>
            <person name="Rawat S.R."/>
            <person name="Mannisto M."/>
            <person name="Haggblom M.M."/>
            <person name="Woyke T."/>
        </authorList>
    </citation>
    <scope>NUCLEOTIDE SEQUENCE [LARGE SCALE GENOMIC DNA]</scope>
    <source>
        <strain evidence="5">MP5ACTX9</strain>
    </source>
</reference>
<dbReference type="SMART" id="SM00331">
    <property type="entry name" value="PP2C_SIG"/>
    <property type="match status" value="1"/>
</dbReference>
<dbReference type="RefSeq" id="WP_013581176.1">
    <property type="nucleotide sequence ID" value="NC_015064.1"/>
</dbReference>
<dbReference type="EMBL" id="CP002480">
    <property type="protein sequence ID" value="ADW69861.1"/>
    <property type="molecule type" value="Genomic_DNA"/>
</dbReference>
<feature type="domain" description="PPM-type phosphatase" evidence="3">
    <location>
        <begin position="188"/>
        <end position="406"/>
    </location>
</feature>
<evidence type="ECO:0000313" key="5">
    <source>
        <dbReference type="Proteomes" id="UP000000343"/>
    </source>
</evidence>
<dbReference type="KEGG" id="acm:AciX9_2838"/>
<feature type="transmembrane region" description="Helical" evidence="2">
    <location>
        <begin position="80"/>
        <end position="101"/>
    </location>
</feature>
<dbReference type="InterPro" id="IPR052016">
    <property type="entry name" value="Bact_Sigma-Reg"/>
</dbReference>
<proteinExistence type="predicted"/>
<feature type="transmembrane region" description="Helical" evidence="2">
    <location>
        <begin position="47"/>
        <end position="68"/>
    </location>
</feature>
<protein>
    <submittedName>
        <fullName evidence="4">Protein serine/threonine phosphatase</fullName>
    </submittedName>
</protein>
<dbReference type="SUPFAM" id="SSF81606">
    <property type="entry name" value="PP2C-like"/>
    <property type="match status" value="1"/>
</dbReference>
<dbReference type="STRING" id="1198114.AciX9_2838"/>
<dbReference type="Gene3D" id="3.60.40.10">
    <property type="entry name" value="PPM-type phosphatase domain"/>
    <property type="match status" value="1"/>
</dbReference>
<keyword evidence="5" id="KW-1185">Reference proteome</keyword>
<keyword evidence="1" id="KW-0378">Hydrolase</keyword>
<dbReference type="HOGENOM" id="CLU_035299_0_0_0"/>
<gene>
    <name evidence="4" type="ordered locus">AciX9_2838</name>
</gene>
<dbReference type="eggNOG" id="COG2208">
    <property type="taxonomic scope" value="Bacteria"/>
</dbReference>
<evidence type="ECO:0000256" key="2">
    <source>
        <dbReference type="SAM" id="Phobius"/>
    </source>
</evidence>